<reference evidence="2 3" key="1">
    <citation type="submission" date="2019-03" db="EMBL/GenBank/DDBJ databases">
        <title>Genomic Encyclopedia of Type Strains, Phase IV (KMG-IV): sequencing the most valuable type-strain genomes for metagenomic binning, comparative biology and taxonomic classification.</title>
        <authorList>
            <person name="Goeker M."/>
        </authorList>
    </citation>
    <scope>NUCLEOTIDE SEQUENCE [LARGE SCALE GENOMIC DNA]</scope>
    <source>
        <strain evidence="2 3">DSM 45707</strain>
    </source>
</reference>
<feature type="transmembrane region" description="Helical" evidence="1">
    <location>
        <begin position="258"/>
        <end position="283"/>
    </location>
</feature>
<evidence type="ECO:0000313" key="3">
    <source>
        <dbReference type="Proteomes" id="UP000294937"/>
    </source>
</evidence>
<feature type="transmembrane region" description="Helical" evidence="1">
    <location>
        <begin position="220"/>
        <end position="246"/>
    </location>
</feature>
<keyword evidence="3" id="KW-1185">Reference proteome</keyword>
<gene>
    <name evidence="2" type="ORF">EDD58_101294</name>
</gene>
<dbReference type="Proteomes" id="UP000294937">
    <property type="component" value="Unassembled WGS sequence"/>
</dbReference>
<keyword evidence="1" id="KW-1133">Transmembrane helix</keyword>
<feature type="transmembrane region" description="Helical" evidence="1">
    <location>
        <begin position="69"/>
        <end position="93"/>
    </location>
</feature>
<feature type="transmembrane region" description="Helical" evidence="1">
    <location>
        <begin position="161"/>
        <end position="183"/>
    </location>
</feature>
<sequence length="336" mass="37402">MLFAFRHSLKLSWINLLGLIISHVLFAIGAILLVSIAFLFGAGGTFWAMIGTDYKDPAQLLESSIATGFMFLIILVILYILLIFIGSLCNSIWMGGTYAFSLEASQNNSSTIGTYFSKAFLYMFKLTWMSFIFSFVVVIPVMLVLYLPLIILDAVNIVPSFVLGLLFISLFIVAMIFLIAIAIHAPIFIIQEGAGAWKSIALSMKLFFRSIGQMILSALAYLSSFIIIVTVMYLIMLCLVLVLGAVAELTGNEAIPGVIGLIFLVILYLLFIPLTISFPILWISDRYNKKLRQHLFPPSNGSNEGHMHFRINQQPFNQPFTFDSPPSSNQPPKLDL</sequence>
<evidence type="ECO:0008006" key="4">
    <source>
        <dbReference type="Google" id="ProtNLM"/>
    </source>
</evidence>
<keyword evidence="1" id="KW-0812">Transmembrane</keyword>
<dbReference type="EMBL" id="SMAG01000001">
    <property type="protein sequence ID" value="TCS96658.1"/>
    <property type="molecule type" value="Genomic_DNA"/>
</dbReference>
<evidence type="ECO:0000256" key="1">
    <source>
        <dbReference type="SAM" id="Phobius"/>
    </source>
</evidence>
<dbReference type="RefSeq" id="WP_131923058.1">
    <property type="nucleotide sequence ID" value="NZ_SMAG01000001.1"/>
</dbReference>
<evidence type="ECO:0000313" key="2">
    <source>
        <dbReference type="EMBL" id="TCS96658.1"/>
    </source>
</evidence>
<dbReference type="AlphaFoldDB" id="A0A4R3LBI0"/>
<organism evidence="2 3">
    <name type="scientific">Hazenella coriacea</name>
    <dbReference type="NCBI Taxonomy" id="1179467"/>
    <lineage>
        <taxon>Bacteria</taxon>
        <taxon>Bacillati</taxon>
        <taxon>Bacillota</taxon>
        <taxon>Bacilli</taxon>
        <taxon>Bacillales</taxon>
        <taxon>Thermoactinomycetaceae</taxon>
        <taxon>Hazenella</taxon>
    </lineage>
</organism>
<comment type="caution">
    <text evidence="2">The sequence shown here is derived from an EMBL/GenBank/DDBJ whole genome shotgun (WGS) entry which is preliminary data.</text>
</comment>
<feature type="transmembrane region" description="Helical" evidence="1">
    <location>
        <begin position="20"/>
        <end position="48"/>
    </location>
</feature>
<keyword evidence="1" id="KW-0472">Membrane</keyword>
<name>A0A4R3LBI0_9BACL</name>
<proteinExistence type="predicted"/>
<feature type="transmembrane region" description="Helical" evidence="1">
    <location>
        <begin position="126"/>
        <end position="149"/>
    </location>
</feature>
<accession>A0A4R3LBI0</accession>
<protein>
    <recommendedName>
        <fullName evidence="4">Glycerophosphoryl diester phosphodiesterase family protein</fullName>
    </recommendedName>
</protein>